<dbReference type="RefSeq" id="XP_056518572.1">
    <property type="nucleotide sequence ID" value="XM_056668742.1"/>
</dbReference>
<feature type="binding site" evidence="7">
    <location>
        <position position="251"/>
    </location>
    <ligand>
        <name>Zn(2+)</name>
        <dbReference type="ChEBI" id="CHEBI:29105"/>
        <label>2</label>
    </ligand>
</feature>
<evidence type="ECO:0000256" key="9">
    <source>
        <dbReference type="SAM" id="SignalP"/>
    </source>
</evidence>
<protein>
    <recommendedName>
        <fullName evidence="10">Peptidase M20 dimerisation domain-containing protein</fullName>
    </recommendedName>
</protein>
<comment type="caution">
    <text evidence="11">The sequence shown here is derived from an EMBL/GenBank/DDBJ whole genome shotgun (WGS) entry which is preliminary data.</text>
</comment>
<evidence type="ECO:0000256" key="2">
    <source>
        <dbReference type="ARBA" id="ARBA00022670"/>
    </source>
</evidence>
<dbReference type="InterPro" id="IPR036264">
    <property type="entry name" value="Bact_exopeptidase_dim_dom"/>
</dbReference>
<dbReference type="InterPro" id="IPR017141">
    <property type="entry name" value="Pept_M20_carboxypep"/>
</dbReference>
<dbReference type="GO" id="GO:0004181">
    <property type="term" value="F:metallocarboxypeptidase activity"/>
    <property type="evidence" value="ECO:0007669"/>
    <property type="project" value="InterPro"/>
</dbReference>
<gene>
    <name evidence="11" type="ORF">N7515_007998</name>
</gene>
<evidence type="ECO:0000256" key="1">
    <source>
        <dbReference type="ARBA" id="ARBA00006247"/>
    </source>
</evidence>
<feature type="binding site" evidence="7">
    <location>
        <position position="155"/>
    </location>
    <ligand>
        <name>Zn(2+)</name>
        <dbReference type="ChEBI" id="CHEBI:29105"/>
        <label>2</label>
    </ligand>
</feature>
<feature type="binding site" evidence="7">
    <location>
        <position position="223"/>
    </location>
    <ligand>
        <name>Zn(2+)</name>
        <dbReference type="ChEBI" id="CHEBI:29105"/>
        <label>1</label>
    </ligand>
</feature>
<dbReference type="Gene3D" id="3.30.70.360">
    <property type="match status" value="1"/>
</dbReference>
<keyword evidence="2" id="KW-0645">Protease</keyword>
<feature type="region of interest" description="Disordered" evidence="8">
    <location>
        <begin position="27"/>
        <end position="52"/>
    </location>
</feature>
<organism evidence="11 12">
    <name type="scientific">Penicillium bovifimosum</name>
    <dbReference type="NCBI Taxonomy" id="126998"/>
    <lineage>
        <taxon>Eukaryota</taxon>
        <taxon>Fungi</taxon>
        <taxon>Dikarya</taxon>
        <taxon>Ascomycota</taxon>
        <taxon>Pezizomycotina</taxon>
        <taxon>Eurotiomycetes</taxon>
        <taxon>Eurotiomycetidae</taxon>
        <taxon>Eurotiales</taxon>
        <taxon>Aspergillaceae</taxon>
        <taxon>Penicillium</taxon>
    </lineage>
</organism>
<dbReference type="Gene3D" id="1.10.150.900">
    <property type="match status" value="1"/>
</dbReference>
<feature type="active site" description="Proton acceptor" evidence="6">
    <location>
        <position position="222"/>
    </location>
</feature>
<dbReference type="InterPro" id="IPR011650">
    <property type="entry name" value="Peptidase_M20_dimer"/>
</dbReference>
<evidence type="ECO:0000313" key="11">
    <source>
        <dbReference type="EMBL" id="KAJ5124173.1"/>
    </source>
</evidence>
<evidence type="ECO:0000256" key="7">
    <source>
        <dbReference type="PIRSR" id="PIRSR037217-2"/>
    </source>
</evidence>
<dbReference type="Gene3D" id="3.40.630.10">
    <property type="entry name" value="Zn peptidases"/>
    <property type="match status" value="1"/>
</dbReference>
<feature type="binding site" evidence="7">
    <location>
        <position position="188"/>
    </location>
    <ligand>
        <name>Zn(2+)</name>
        <dbReference type="ChEBI" id="CHEBI:29105"/>
        <label>1</label>
    </ligand>
</feature>
<feature type="binding site" evidence="7">
    <location>
        <position position="188"/>
    </location>
    <ligand>
        <name>Zn(2+)</name>
        <dbReference type="ChEBI" id="CHEBI:29105"/>
        <label>2</label>
    </ligand>
</feature>
<keyword evidence="3 7" id="KW-0479">Metal-binding</keyword>
<evidence type="ECO:0000256" key="8">
    <source>
        <dbReference type="SAM" id="MobiDB-lite"/>
    </source>
</evidence>
<dbReference type="GeneID" id="81407912"/>
<dbReference type="PANTHER" id="PTHR45962">
    <property type="entry name" value="N-FATTY-ACYL-AMINO ACID SYNTHASE/HYDROLASE PM20D1"/>
    <property type="match status" value="1"/>
</dbReference>
<feature type="compositionally biased region" description="Polar residues" evidence="8">
    <location>
        <begin position="27"/>
        <end position="46"/>
    </location>
</feature>
<feature type="binding site" evidence="7">
    <location>
        <position position="548"/>
    </location>
    <ligand>
        <name>Zn(2+)</name>
        <dbReference type="ChEBI" id="CHEBI:29105"/>
        <label>1</label>
    </ligand>
</feature>
<dbReference type="GO" id="GO:0051603">
    <property type="term" value="P:proteolysis involved in protein catabolic process"/>
    <property type="evidence" value="ECO:0007669"/>
    <property type="project" value="TreeGrafter"/>
</dbReference>
<evidence type="ECO:0000256" key="6">
    <source>
        <dbReference type="PIRSR" id="PIRSR037217-1"/>
    </source>
</evidence>
<dbReference type="Proteomes" id="UP001149079">
    <property type="component" value="Unassembled WGS sequence"/>
</dbReference>
<dbReference type="InterPro" id="IPR002933">
    <property type="entry name" value="Peptidase_M20"/>
</dbReference>
<keyword evidence="12" id="KW-1185">Reference proteome</keyword>
<feature type="active site" evidence="6">
    <location>
        <position position="157"/>
    </location>
</feature>
<accession>A0A9W9GM47</accession>
<evidence type="ECO:0000313" key="12">
    <source>
        <dbReference type="Proteomes" id="UP001149079"/>
    </source>
</evidence>
<keyword evidence="9" id="KW-0732">Signal</keyword>
<dbReference type="Pfam" id="PF07687">
    <property type="entry name" value="M20_dimer"/>
    <property type="match status" value="1"/>
</dbReference>
<proteinExistence type="inferred from homology"/>
<dbReference type="PIRSF" id="PIRSF037217">
    <property type="entry name" value="Carboxypeptidase_S"/>
    <property type="match status" value="1"/>
</dbReference>
<dbReference type="AlphaFoldDB" id="A0A9W9GM47"/>
<evidence type="ECO:0000256" key="4">
    <source>
        <dbReference type="ARBA" id="ARBA00022801"/>
    </source>
</evidence>
<dbReference type="CDD" id="cd05674">
    <property type="entry name" value="M20_yscS"/>
    <property type="match status" value="1"/>
</dbReference>
<dbReference type="OrthoDB" id="3064516at2759"/>
<sequence>MKTLSLLSLAAVPSLALNIPTLSQQQRLFPDSPSQTHYDRLSQPSARETCPQAPKVSIPNDGFHSSQTFLSDDAFRARQAERLSRAVQVPTTVGDYMTDPYDEGFEPFVKFQSLLEEMYPLVHKHAKVEHINRLGLVFTFEGVDTTRKPLLFMAHQDVVPIDDASDWSRPPFGGVFDGEWIWGRGSSDCKNVLIGLMSVAEDLLSQNWKPQRTVLFAFGYDEESHGFLGAGAISAALEENYGKDSFEFILDEGGMGLQSLGDESDPNGEVLYALPAVGEKGSLDLIIDIAVPGGHSSIPPAHTGIGIMAEILYTLERQELFPAWLDSNHPAHGMLQCQARYSPDHVEPWLSEKLAANDPAALGEAVAASRGPAVRYTMQTSQAADLIHGGVKTNALPEKISAVVNYRVALHQTPDQLLERAIRLIGPIVEAHNLTLRVAFPNVAESMEGDATGRTLTLSPLSVPLVPAPISPTDPLASKVWAHFAGVAKSVFESHPDPLAKTASGSKPTVVVSGDVMTGNTDTRFYWSLSENIYRWSPSRVGGSLNIHTVDERVHLDVHIEGMMLYYDLIRSFDAWDGESEYLAHTHAATMVNICALEIDLEISIP</sequence>
<evidence type="ECO:0000256" key="3">
    <source>
        <dbReference type="ARBA" id="ARBA00022723"/>
    </source>
</evidence>
<reference evidence="11" key="1">
    <citation type="submission" date="2022-11" db="EMBL/GenBank/DDBJ databases">
        <authorList>
            <person name="Petersen C."/>
        </authorList>
    </citation>
    <scope>NUCLEOTIDE SEQUENCE</scope>
    <source>
        <strain evidence="11">IBT 22155</strain>
    </source>
</reference>
<name>A0A9W9GM47_9EURO</name>
<dbReference type="SUPFAM" id="SSF55031">
    <property type="entry name" value="Bacterial exopeptidase dimerisation domain"/>
    <property type="match status" value="1"/>
</dbReference>
<keyword evidence="5 7" id="KW-0862">Zinc</keyword>
<feature type="signal peptide" evidence="9">
    <location>
        <begin position="1"/>
        <end position="16"/>
    </location>
</feature>
<feature type="domain" description="Peptidase M20 dimerisation" evidence="10">
    <location>
        <begin position="277"/>
        <end position="425"/>
    </location>
</feature>
<dbReference type="Pfam" id="PF01546">
    <property type="entry name" value="Peptidase_M20"/>
    <property type="match status" value="1"/>
</dbReference>
<evidence type="ECO:0000256" key="5">
    <source>
        <dbReference type="ARBA" id="ARBA00022833"/>
    </source>
</evidence>
<dbReference type="SUPFAM" id="SSF53187">
    <property type="entry name" value="Zn-dependent exopeptidases"/>
    <property type="match status" value="1"/>
</dbReference>
<dbReference type="EMBL" id="JAPQKL010000006">
    <property type="protein sequence ID" value="KAJ5124173.1"/>
    <property type="molecule type" value="Genomic_DNA"/>
</dbReference>
<dbReference type="PROSITE" id="PS00758">
    <property type="entry name" value="ARGE_DAPE_CPG2_1"/>
    <property type="match status" value="1"/>
</dbReference>
<feature type="chain" id="PRO_5040769898" description="Peptidase M20 dimerisation domain-containing protein" evidence="9">
    <location>
        <begin position="17"/>
        <end position="606"/>
    </location>
</feature>
<dbReference type="PANTHER" id="PTHR45962:SF1">
    <property type="entry name" value="N-FATTY-ACYL-AMINO ACID SYNTHASE_HYDROLASE PM20D1"/>
    <property type="match status" value="1"/>
</dbReference>
<dbReference type="InterPro" id="IPR047177">
    <property type="entry name" value="Pept_M20A"/>
</dbReference>
<dbReference type="InterPro" id="IPR001261">
    <property type="entry name" value="ArgE/DapE_CS"/>
</dbReference>
<comment type="similarity">
    <text evidence="1">Belongs to the peptidase M20A family.</text>
</comment>
<reference evidence="11" key="2">
    <citation type="journal article" date="2023" name="IMA Fungus">
        <title>Comparative genomic study of the Penicillium genus elucidates a diverse pangenome and 15 lateral gene transfer events.</title>
        <authorList>
            <person name="Petersen C."/>
            <person name="Sorensen T."/>
            <person name="Nielsen M.R."/>
            <person name="Sondergaard T.E."/>
            <person name="Sorensen J.L."/>
            <person name="Fitzpatrick D.A."/>
            <person name="Frisvad J.C."/>
            <person name="Nielsen K.L."/>
        </authorList>
    </citation>
    <scope>NUCLEOTIDE SEQUENCE</scope>
    <source>
        <strain evidence="11">IBT 22155</strain>
    </source>
</reference>
<dbReference type="PROSITE" id="PS00759">
    <property type="entry name" value="ARGE_DAPE_CPG2_2"/>
    <property type="match status" value="1"/>
</dbReference>
<evidence type="ECO:0000259" key="10">
    <source>
        <dbReference type="Pfam" id="PF07687"/>
    </source>
</evidence>
<keyword evidence="4" id="KW-0378">Hydrolase</keyword>
<dbReference type="GO" id="GO:0046872">
    <property type="term" value="F:metal ion binding"/>
    <property type="evidence" value="ECO:0007669"/>
    <property type="project" value="UniProtKB-KW"/>
</dbReference>
<dbReference type="GO" id="GO:0000328">
    <property type="term" value="C:fungal-type vacuole lumen"/>
    <property type="evidence" value="ECO:0007669"/>
    <property type="project" value="TreeGrafter"/>
</dbReference>